<dbReference type="AlphaFoldDB" id="A0AAV1KJA3"/>
<keyword evidence="2" id="KW-1185">Reference proteome</keyword>
<proteinExistence type="predicted"/>
<gene>
    <name evidence="1" type="ORF">PARMNEM_LOCUS4569</name>
</gene>
<comment type="caution">
    <text evidence="1">The sequence shown here is derived from an EMBL/GenBank/DDBJ whole genome shotgun (WGS) entry which is preliminary data.</text>
</comment>
<dbReference type="InterPro" id="IPR036691">
    <property type="entry name" value="Endo/exonu/phosph_ase_sf"/>
</dbReference>
<sequence length="82" mass="9490">MYAVAILYTQERRLVVASVYMPEEDTLLPHDLVRLVNFCEKTGLDVVIGTDSNAHYQRVWGMERPNERVPRSSRQCSGCVRY</sequence>
<reference evidence="1 2" key="1">
    <citation type="submission" date="2023-11" db="EMBL/GenBank/DDBJ databases">
        <authorList>
            <person name="Hedman E."/>
            <person name="Englund M."/>
            <person name="Stromberg M."/>
            <person name="Nyberg Akerstrom W."/>
            <person name="Nylinder S."/>
            <person name="Jareborg N."/>
            <person name="Kallberg Y."/>
            <person name="Kronander E."/>
        </authorList>
    </citation>
    <scope>NUCLEOTIDE SEQUENCE [LARGE SCALE GENOMIC DNA]</scope>
</reference>
<organism evidence="1 2">
    <name type="scientific">Parnassius mnemosyne</name>
    <name type="common">clouded apollo</name>
    <dbReference type="NCBI Taxonomy" id="213953"/>
    <lineage>
        <taxon>Eukaryota</taxon>
        <taxon>Metazoa</taxon>
        <taxon>Ecdysozoa</taxon>
        <taxon>Arthropoda</taxon>
        <taxon>Hexapoda</taxon>
        <taxon>Insecta</taxon>
        <taxon>Pterygota</taxon>
        <taxon>Neoptera</taxon>
        <taxon>Endopterygota</taxon>
        <taxon>Lepidoptera</taxon>
        <taxon>Glossata</taxon>
        <taxon>Ditrysia</taxon>
        <taxon>Papilionoidea</taxon>
        <taxon>Papilionidae</taxon>
        <taxon>Parnassiinae</taxon>
        <taxon>Parnassini</taxon>
        <taxon>Parnassius</taxon>
        <taxon>Driopa</taxon>
    </lineage>
</organism>
<name>A0AAV1KJA3_9NEOP</name>
<evidence type="ECO:0008006" key="3">
    <source>
        <dbReference type="Google" id="ProtNLM"/>
    </source>
</evidence>
<protein>
    <recommendedName>
        <fullName evidence="3">Endonuclease/exonuclease/phosphatase domain-containing protein</fullName>
    </recommendedName>
</protein>
<dbReference type="Gene3D" id="3.60.10.10">
    <property type="entry name" value="Endonuclease/exonuclease/phosphatase"/>
    <property type="match status" value="1"/>
</dbReference>
<dbReference type="SUPFAM" id="SSF56219">
    <property type="entry name" value="DNase I-like"/>
    <property type="match status" value="1"/>
</dbReference>
<accession>A0AAV1KJA3</accession>
<evidence type="ECO:0000313" key="1">
    <source>
        <dbReference type="EMBL" id="CAK1583131.1"/>
    </source>
</evidence>
<dbReference type="EMBL" id="CAVLGL010000046">
    <property type="protein sequence ID" value="CAK1583131.1"/>
    <property type="molecule type" value="Genomic_DNA"/>
</dbReference>
<dbReference type="Proteomes" id="UP001314205">
    <property type="component" value="Unassembled WGS sequence"/>
</dbReference>
<evidence type="ECO:0000313" key="2">
    <source>
        <dbReference type="Proteomes" id="UP001314205"/>
    </source>
</evidence>